<dbReference type="RefSeq" id="WP_168874316.1">
    <property type="nucleotide sequence ID" value="NZ_JABAIA010000003.1"/>
</dbReference>
<name>A0A847RN30_9BACT</name>
<proteinExistence type="predicted"/>
<dbReference type="PROSITE" id="PS51257">
    <property type="entry name" value="PROKAR_LIPOPROTEIN"/>
    <property type="match status" value="1"/>
</dbReference>
<accession>A0A847RN30</accession>
<dbReference type="EMBL" id="JABAIA010000003">
    <property type="protein sequence ID" value="NLR68399.1"/>
    <property type="molecule type" value="Genomic_DNA"/>
</dbReference>
<keyword evidence="2" id="KW-1185">Reference proteome</keyword>
<sequence length="475" mass="52898">MRYYLPLLTSLFLFACGTPEKGHQQTGTDSTRANTAEIKSWLEKLPVIKSENGSFYLVRETAPGPLGDRKFKKFSAGKLEGTRKFIPVLAEYEFDAEGQILSSQLLVTFTPDGKEISRQEVGGLRLTAAGGSEDLRSWPVLFNDSTIEVREARPQGKSEVRQYVLTAAGDIRALPIEKGGFEEYASRFPALQLPFTVVSPVFAKLREVSHLSPWFSYEEVIGYDKLNMFHYGKVTAPGKPLLLLYAYAPANDDGADLDTAVQVAACKADGSVTDQKTLYGRLSGEGIERRWRKAEIQQDGSITVEESNVNDGEMASWELTSTETRLVTYRLDAEGKFQPEIRGITFAVPGYSLPALKAIFEHNKEQLAKKEGEHITEILFGIQDRMPFGIMVWVHVYQHGQQQLAELFTTDDTKKVLDRYVLYNYPEASAYQAVKIPLEGGDDKAYPATNLTGPVTIQLGETILQVTPEGKFIKP</sequence>
<evidence type="ECO:0000313" key="1">
    <source>
        <dbReference type="EMBL" id="NLR68399.1"/>
    </source>
</evidence>
<evidence type="ECO:0008006" key="3">
    <source>
        <dbReference type="Google" id="ProtNLM"/>
    </source>
</evidence>
<dbReference type="Proteomes" id="UP000570474">
    <property type="component" value="Unassembled WGS sequence"/>
</dbReference>
<evidence type="ECO:0000313" key="2">
    <source>
        <dbReference type="Proteomes" id="UP000570474"/>
    </source>
</evidence>
<reference evidence="1 2" key="1">
    <citation type="submission" date="2020-04" db="EMBL/GenBank/DDBJ databases">
        <authorList>
            <person name="Yin C."/>
        </authorList>
    </citation>
    <scope>NUCLEOTIDE SEQUENCE [LARGE SCALE GENOMIC DNA]</scope>
    <source>
        <strain evidence="1 2">Ae27</strain>
    </source>
</reference>
<gene>
    <name evidence="1" type="ORF">HGH92_29095</name>
</gene>
<dbReference type="AlphaFoldDB" id="A0A847RN30"/>
<organism evidence="1 2">
    <name type="scientific">Chitinophaga varians</name>
    <dbReference type="NCBI Taxonomy" id="2202339"/>
    <lineage>
        <taxon>Bacteria</taxon>
        <taxon>Pseudomonadati</taxon>
        <taxon>Bacteroidota</taxon>
        <taxon>Chitinophagia</taxon>
        <taxon>Chitinophagales</taxon>
        <taxon>Chitinophagaceae</taxon>
        <taxon>Chitinophaga</taxon>
    </lineage>
</organism>
<comment type="caution">
    <text evidence="1">The sequence shown here is derived from an EMBL/GenBank/DDBJ whole genome shotgun (WGS) entry which is preliminary data.</text>
</comment>
<protein>
    <recommendedName>
        <fullName evidence="3">Lipoprotein</fullName>
    </recommendedName>
</protein>